<dbReference type="RefSeq" id="WP_209681336.1">
    <property type="nucleotide sequence ID" value="NZ_JAGIOI010000001.1"/>
</dbReference>
<feature type="domain" description="SD-repeat containing protein B" evidence="7">
    <location>
        <begin position="1752"/>
        <end position="1878"/>
    </location>
</feature>
<feature type="compositionally biased region" description="Polar residues" evidence="4">
    <location>
        <begin position="1986"/>
        <end position="2001"/>
    </location>
</feature>
<dbReference type="InterPro" id="IPR051417">
    <property type="entry name" value="SDr/BOS_complex"/>
</dbReference>
<reference evidence="8 9" key="1">
    <citation type="submission" date="2021-03" db="EMBL/GenBank/DDBJ databases">
        <title>Sequencing the genomes of 1000 actinobacteria strains.</title>
        <authorList>
            <person name="Klenk H.-P."/>
        </authorList>
    </citation>
    <scope>NUCLEOTIDE SEQUENCE [LARGE SCALE GENOMIC DNA]</scope>
    <source>
        <strain evidence="8 9">DSM 16005</strain>
    </source>
</reference>
<organism evidence="8 9">
    <name type="scientific">Arthrobacter stackebrandtii</name>
    <dbReference type="NCBI Taxonomy" id="272161"/>
    <lineage>
        <taxon>Bacteria</taxon>
        <taxon>Bacillati</taxon>
        <taxon>Actinomycetota</taxon>
        <taxon>Actinomycetes</taxon>
        <taxon>Micrococcales</taxon>
        <taxon>Micrococcaceae</taxon>
        <taxon>Arthrobacter</taxon>
    </lineage>
</organism>
<feature type="region of interest" description="Disordered" evidence="4">
    <location>
        <begin position="1703"/>
        <end position="1738"/>
    </location>
</feature>
<feature type="region of interest" description="Disordered" evidence="4">
    <location>
        <begin position="2019"/>
        <end position="2074"/>
    </location>
</feature>
<dbReference type="PANTHER" id="PTHR23303">
    <property type="entry name" value="CARBOXYPEPTIDASE REGULATORY REGION-CONTAINING"/>
    <property type="match status" value="1"/>
</dbReference>
<evidence type="ECO:0000313" key="8">
    <source>
        <dbReference type="EMBL" id="MBP2413795.1"/>
    </source>
</evidence>
<feature type="region of interest" description="Disordered" evidence="4">
    <location>
        <begin position="1836"/>
        <end position="1870"/>
    </location>
</feature>
<evidence type="ECO:0000259" key="7">
    <source>
        <dbReference type="Pfam" id="PF17210"/>
    </source>
</evidence>
<feature type="chain" id="PRO_5047330049" evidence="6">
    <location>
        <begin position="28"/>
        <end position="2113"/>
    </location>
</feature>
<evidence type="ECO:0000256" key="4">
    <source>
        <dbReference type="SAM" id="MobiDB-lite"/>
    </source>
</evidence>
<evidence type="ECO:0000256" key="2">
    <source>
        <dbReference type="ARBA" id="ARBA00022525"/>
    </source>
</evidence>
<comment type="subcellular location">
    <subcellularLocation>
        <location evidence="1">Secreted</location>
    </subcellularLocation>
</comment>
<feature type="compositionally biased region" description="Low complexity" evidence="4">
    <location>
        <begin position="2058"/>
        <end position="2074"/>
    </location>
</feature>
<dbReference type="InterPro" id="IPR013783">
    <property type="entry name" value="Ig-like_fold"/>
</dbReference>
<accession>A0ABS4YZ88</accession>
<sequence length="2113" mass="222180">MLMIRRGLALLLALLLASGIGAPAAMAAPDGDIPAPASVGGGMYLEKTVADPKPLKPGDFVTYDLTIGCSSIEVPCVDAKLIDLLPPPLVVSTVTPTGFKQPVEEKYNDDRSQVELTFNEFAPDSPEEKGLIAGSDYHITIVAQLPANASAELGGTSLINEATLTSTTGRVTDPAPAVPVEIDPALKADITKAWGVPSTIAGEETANALTLGGIRNASLVGANALTILEPSGESKPFDQVAFTGFGAHTFPEGADTVTVNWFVGETKHDGVPSAEPTIPADVDLAAITGFEIIYTSSTSTTGDGAKGGIVADGTAGSLVLNTVVRPGATGVVRNETSIVATTPKGDSPVAKAENSFEITAVTFVVNATKSIAPPSVVAQTPGFEGRTENKATVSIGAVNGSNQPLQTMTIKEPSTGTDPFGAGIDFDEFVASGWPANTDSIVVTVDGTEYTLAESDGKIAFPANMPKGEAVKSFTVAFTGNYAPGESVEMKFGVIGETVGDYTNTIEAGGTSAGGTPAATGEASAPLKVVEPSEDLVGGKFFSTAGMYASDNRVEGVTGEKVNATLNTKVKDSSNVHVREIVQTDNFETMMPKWKANKVTIAEIQGASTVKVEYLNAAGTWIVLKENAASQEILDLPEGAKGVQVTYQRTEGTFPKDANVTSVVEFELTQDMAAGDEFSNNLGLNKGENTTAEVVSDKNINLGVTKSWAPGTVVQKPNNKNPESKLTLGANNSSANAVDSLKVSEPAAGTKPFDYVEITSLGVVLGDGATAELARLKLTLADGGTRELSGTEALSPAGVEGIDWANVVGFDFSLVKTGDLLVPRQASFTVNVNTKLRDTVLGTNELVDTALGKLDPAYTIPNTVDATVARDGESKDDRASAELKVITENSVEITPALTKSFNPAGPVPLFPLTPTEVTLAINSGADKADKIMVEDIDPTFWNAFDFVKWTDFASGPGNAKMTYEFFTGGTYKTVDGSLEVTGGEWTKAENLATNMNSLVDAHNGKAPMTAVEGFRITIESGNYEELARNVNTFKFQVKPRYMLRSGEINSSDDGTRNPGETADRTIANTASGKMSRLGKLHEVPDSTADYAFTPGVLGSTVTKTNNALDAKIAAGGEASYTMTVENNGTEPILDPKIVDKLPSDATGPMMGVDPDFAATTVYKLDNAFTSAKPGTTIPTDSELVSATVVDGTDVTFTFPAGTVLYPGEKYTVVLAVKVRSGLPAGSNLVNSMEFSGSNMPEPEKGESPVVVIAGQSYNSMKLVREVPSAGQTAPTGVHNVVNNRECYDFGDGFYRYPCVVETKPGGTAEWQLTVTNTGNVPTNHMEILDVFPWIGDHGVTTSQSGTPRGTKWTPTLLEIKEAELPEGATREIFYLVGDPASCKPVGDFGDGTPWSGCEDNWLSERPANPKDIMGLKAVYDFAPGLALNEGVSLTFSTESATEMPEGASELAPAWNSFGYYANAQVNGKTDHRSQEPIKTGITFRPVEKEKVSVGDYVWIDGNKDGRQDNDEVGIKDVTLVLTGPDGLPVTDVYGNLVHPTMTDKDGKYSFDNLPVLKDNESYTVTIDRTASETVLAPYHPTKAGEGNREGDSSMWVATSEGLTEDGQHHPTLDFGFVLPKVSLGDYVWVDSDRDGVQDEGEKGIKGVVLTVTGPDGNPVVDVFGNPVGPATTDDNGHYTFENLPVLKDGESYTVNIDKEGSKEPLAPYVPTVDTGADRGTNSSTWEATSEGLTEDGQHDPTLDFGFVLPKVSLGDYVWVDSDRDGVQGDSALEPGIPGVVLTITGPDGKPVTDVFGNEVGTATTDDNGHYTFENLQVLKDGQSYTVSIDKEGSKEPLAPYVPTVDTGADRGTNSSTWEATSEGLTEDGQHDPTLDFGFVLPKVSVGDYVWVDSDRDGVQGDSALEPGIPGVVLTITGPDGKPVTDVFGNEVGTATTDDNGHYTFENLQVLKDGESYTVSIDKEGSKEPLAPYIPTIETEGNREGDSSTWTATSEGLTQDGQSDLTLDFGFVLIPEPLAPVEPIDPVETPEPTEPANPVEPVDPTEPVAPTGPVDTASPAAPATETAPAAPAPAEKLSNTGFRSIALMGVGLLLTLGGGAVALTARRRRTSARR</sequence>
<feature type="region of interest" description="Disordered" evidence="4">
    <location>
        <begin position="1967"/>
        <end position="2001"/>
    </location>
</feature>
<dbReference type="Gene3D" id="2.60.40.10">
    <property type="entry name" value="Immunoglobulins"/>
    <property type="match status" value="4"/>
</dbReference>
<evidence type="ECO:0000256" key="6">
    <source>
        <dbReference type="SAM" id="SignalP"/>
    </source>
</evidence>
<dbReference type="PANTHER" id="PTHR23303:SF15">
    <property type="entry name" value="COLOSSIN-A"/>
    <property type="match status" value="1"/>
</dbReference>
<evidence type="ECO:0000256" key="5">
    <source>
        <dbReference type="SAM" id="Phobius"/>
    </source>
</evidence>
<dbReference type="SUPFAM" id="SSF117074">
    <property type="entry name" value="Hypothetical protein PA1324"/>
    <property type="match status" value="4"/>
</dbReference>
<feature type="transmembrane region" description="Helical" evidence="5">
    <location>
        <begin position="2084"/>
        <end position="2104"/>
    </location>
</feature>
<feature type="domain" description="SD-repeat containing protein B" evidence="7">
    <location>
        <begin position="1622"/>
        <end position="1746"/>
    </location>
</feature>
<dbReference type="InterPro" id="IPR033764">
    <property type="entry name" value="Sdr_B"/>
</dbReference>
<feature type="signal peptide" evidence="6">
    <location>
        <begin position="1"/>
        <end position="27"/>
    </location>
</feature>
<keyword evidence="9" id="KW-1185">Reference proteome</keyword>
<dbReference type="Pfam" id="PF17210">
    <property type="entry name" value="SdrD_B"/>
    <property type="match status" value="4"/>
</dbReference>
<protein>
    <submittedName>
        <fullName evidence="8">Repeat protein (TIGR01451 family)</fullName>
    </submittedName>
</protein>
<keyword evidence="5" id="KW-0812">Transmembrane</keyword>
<gene>
    <name evidence="8" type="ORF">JOF48_002594</name>
</gene>
<feature type="domain" description="SD-repeat containing protein B" evidence="7">
    <location>
        <begin position="1884"/>
        <end position="2010"/>
    </location>
</feature>
<comment type="caution">
    <text evidence="8">The sequence shown here is derived from an EMBL/GenBank/DDBJ whole genome shotgun (WGS) entry which is preliminary data.</text>
</comment>
<proteinExistence type="predicted"/>
<evidence type="ECO:0000256" key="1">
    <source>
        <dbReference type="ARBA" id="ARBA00004613"/>
    </source>
</evidence>
<keyword evidence="5" id="KW-0472">Membrane</keyword>
<feature type="compositionally biased region" description="Polar residues" evidence="4">
    <location>
        <begin position="1719"/>
        <end position="1731"/>
    </location>
</feature>
<feature type="domain" description="SD-repeat containing protein B" evidence="7">
    <location>
        <begin position="1492"/>
        <end position="1615"/>
    </location>
</feature>
<name>A0ABS4YZ88_9MICC</name>
<keyword evidence="3 6" id="KW-0732">Signal</keyword>
<keyword evidence="2" id="KW-0964">Secreted</keyword>
<feature type="compositionally biased region" description="Polar residues" evidence="4">
    <location>
        <begin position="1851"/>
        <end position="1863"/>
    </location>
</feature>
<keyword evidence="5" id="KW-1133">Transmembrane helix</keyword>
<evidence type="ECO:0000313" key="9">
    <source>
        <dbReference type="Proteomes" id="UP000711614"/>
    </source>
</evidence>
<dbReference type="EMBL" id="JAGIOI010000001">
    <property type="protein sequence ID" value="MBP2413795.1"/>
    <property type="molecule type" value="Genomic_DNA"/>
</dbReference>
<dbReference type="Proteomes" id="UP000711614">
    <property type="component" value="Unassembled WGS sequence"/>
</dbReference>
<evidence type="ECO:0000256" key="3">
    <source>
        <dbReference type="ARBA" id="ARBA00022729"/>
    </source>
</evidence>